<evidence type="ECO:0000313" key="12">
    <source>
        <dbReference type="EMBL" id="CAD2127563.1"/>
    </source>
</evidence>
<evidence type="ECO:0000256" key="5">
    <source>
        <dbReference type="ARBA" id="ARBA00022927"/>
    </source>
</evidence>
<keyword evidence="7" id="KW-0811">Translocation</keyword>
<dbReference type="PANTHER" id="PTHR10721:SF1">
    <property type="entry name" value="MITOCHONDRIAL IMPORT INNER MEMBRANE TRANSLOCASE SUBUNIT TIM44"/>
    <property type="match status" value="1"/>
</dbReference>
<sequence length="396" mass="46071">MFSYNFATLFRVSRTCCRNYQSIASKFMKNIKEEMAKNKELQENKKQLEERLKKLADTSVKEKYMKIQKESNASTELIKHQLNEFSDYVNKLAVSIKDSQIGQDAFKQLKAAAEVAEQVAKQVGDTQVYRQVANTASEIDKLADVRMYSKPEELRMRSDSFTSSFAQRHVDVNLDATQVELHKESRWYSGWKAFSESNPYYNKLLDWKMRIDESENIVFRGVRSTMERIQLAFTSQDDVSIVLTEISKVDPNFNKHNWLRFCEKEMIPNILEAVIQMNVDVLNDWCYERAFKMISQGINEYSKIGYNTFDSQIIDVSKVEMVSGKMMDQGPTLVITFQVFMIHVLKNKEGKVIEGDPNNAIRVHHVWVLCRDMEEFNPATAWKLLELHVQKGNLVL</sequence>
<dbReference type="SUPFAM" id="SSF54427">
    <property type="entry name" value="NTF2-like"/>
    <property type="match status" value="1"/>
</dbReference>
<dbReference type="InterPro" id="IPR007379">
    <property type="entry name" value="Tim44-like_dom"/>
</dbReference>
<dbReference type="EMBL" id="CAJEWN010000006">
    <property type="protein sequence ID" value="CAD2127563.1"/>
    <property type="molecule type" value="Genomic_DNA"/>
</dbReference>
<evidence type="ECO:0000256" key="1">
    <source>
        <dbReference type="ARBA" id="ARBA00004273"/>
    </source>
</evidence>
<gene>
    <name evidence="13" type="ORF">MENT_LOCUS10811</name>
    <name evidence="12" type="ORF">MENT_LOCUS1941</name>
</gene>
<comment type="similarity">
    <text evidence="2">Belongs to the Tim44 family.</text>
</comment>
<dbReference type="SMART" id="SM00978">
    <property type="entry name" value="Tim44"/>
    <property type="match status" value="1"/>
</dbReference>
<evidence type="ECO:0000256" key="6">
    <source>
        <dbReference type="ARBA" id="ARBA00022946"/>
    </source>
</evidence>
<reference evidence="12 14" key="1">
    <citation type="submission" date="2020-08" db="EMBL/GenBank/DDBJ databases">
        <authorList>
            <person name="Koutsovoulos G."/>
            <person name="Danchin GJ E."/>
        </authorList>
    </citation>
    <scope>NUCLEOTIDE SEQUENCE [LARGE SCALE GENOMIC DNA]</scope>
</reference>
<evidence type="ECO:0000256" key="2">
    <source>
        <dbReference type="ARBA" id="ARBA00009597"/>
    </source>
</evidence>
<evidence type="ECO:0000313" key="13">
    <source>
        <dbReference type="EMBL" id="CAD2152612.1"/>
    </source>
</evidence>
<dbReference type="Gene3D" id="3.10.450.240">
    <property type="match status" value="1"/>
</dbReference>
<evidence type="ECO:0000256" key="4">
    <source>
        <dbReference type="ARBA" id="ARBA00022792"/>
    </source>
</evidence>
<keyword evidence="6" id="KW-0809">Transit peptide</keyword>
<evidence type="ECO:0000256" key="7">
    <source>
        <dbReference type="ARBA" id="ARBA00023010"/>
    </source>
</evidence>
<evidence type="ECO:0000256" key="9">
    <source>
        <dbReference type="ARBA" id="ARBA00023136"/>
    </source>
</evidence>
<organism evidence="12 14">
    <name type="scientific">Meloidogyne enterolobii</name>
    <name type="common">Root-knot nematode worm</name>
    <name type="synonym">Meloidogyne mayaguensis</name>
    <dbReference type="NCBI Taxonomy" id="390850"/>
    <lineage>
        <taxon>Eukaryota</taxon>
        <taxon>Metazoa</taxon>
        <taxon>Ecdysozoa</taxon>
        <taxon>Nematoda</taxon>
        <taxon>Chromadorea</taxon>
        <taxon>Rhabditida</taxon>
        <taxon>Tylenchina</taxon>
        <taxon>Tylenchomorpha</taxon>
        <taxon>Tylenchoidea</taxon>
        <taxon>Meloidogynidae</taxon>
        <taxon>Meloidogyninae</taxon>
        <taxon>Meloidogyne</taxon>
    </lineage>
</organism>
<dbReference type="GO" id="GO:0051087">
    <property type="term" value="F:protein-folding chaperone binding"/>
    <property type="evidence" value="ECO:0007669"/>
    <property type="project" value="InterPro"/>
</dbReference>
<evidence type="ECO:0000256" key="10">
    <source>
        <dbReference type="SAM" id="Coils"/>
    </source>
</evidence>
<comment type="caution">
    <text evidence="12">The sequence shown here is derived from an EMBL/GenBank/DDBJ whole genome shotgun (WGS) entry which is preliminary data.</text>
</comment>
<keyword evidence="10" id="KW-0175">Coiled coil</keyword>
<dbReference type="Proteomes" id="UP000580250">
    <property type="component" value="Unassembled WGS sequence"/>
</dbReference>
<comment type="subcellular location">
    <subcellularLocation>
        <location evidence="1">Mitochondrion inner membrane</location>
    </subcellularLocation>
</comment>
<dbReference type="GO" id="GO:0005743">
    <property type="term" value="C:mitochondrial inner membrane"/>
    <property type="evidence" value="ECO:0007669"/>
    <property type="project" value="UniProtKB-SubCell"/>
</dbReference>
<keyword evidence="3" id="KW-0813">Transport</keyword>
<dbReference type="GO" id="GO:0030150">
    <property type="term" value="P:protein import into mitochondrial matrix"/>
    <property type="evidence" value="ECO:0007669"/>
    <property type="project" value="InterPro"/>
</dbReference>
<dbReference type="InterPro" id="IPR032710">
    <property type="entry name" value="NTF2-like_dom_sf"/>
</dbReference>
<evidence type="ECO:0000313" key="14">
    <source>
        <dbReference type="Proteomes" id="UP000580250"/>
    </source>
</evidence>
<evidence type="ECO:0000256" key="8">
    <source>
        <dbReference type="ARBA" id="ARBA00023128"/>
    </source>
</evidence>
<dbReference type="AlphaFoldDB" id="A0A6V7TQU9"/>
<evidence type="ECO:0000259" key="11">
    <source>
        <dbReference type="SMART" id="SM00978"/>
    </source>
</evidence>
<proteinExistence type="inferred from homology"/>
<dbReference type="Pfam" id="PF04280">
    <property type="entry name" value="Tim44"/>
    <property type="match status" value="1"/>
</dbReference>
<evidence type="ECO:0000256" key="3">
    <source>
        <dbReference type="ARBA" id="ARBA00022448"/>
    </source>
</evidence>
<name>A0A6V7TQU9_MELEN</name>
<keyword evidence="4" id="KW-0999">Mitochondrion inner membrane</keyword>
<feature type="domain" description="Tim44-like" evidence="11">
    <location>
        <begin position="239"/>
        <end position="389"/>
    </location>
</feature>
<protein>
    <recommendedName>
        <fullName evidence="11">Tim44-like domain-containing protein</fullName>
    </recommendedName>
</protein>
<dbReference type="EMBL" id="CAJEWN010000051">
    <property type="protein sequence ID" value="CAD2152612.1"/>
    <property type="molecule type" value="Genomic_DNA"/>
</dbReference>
<dbReference type="PANTHER" id="PTHR10721">
    <property type="entry name" value="MITOCHONDRIAL IMPORT INNER MEMBRANE TRANSLOCASE SUBUNIT TIM44"/>
    <property type="match status" value="1"/>
</dbReference>
<keyword evidence="9" id="KW-0472">Membrane</keyword>
<dbReference type="InterPro" id="IPR017303">
    <property type="entry name" value="Tim44"/>
</dbReference>
<feature type="coiled-coil region" evidence="10">
    <location>
        <begin position="24"/>
        <end position="58"/>
    </location>
</feature>
<accession>A0A6V7TQU9</accession>
<dbReference type="PIRSF" id="PIRSF037871">
    <property type="entry name" value="TIM44"/>
    <property type="match status" value="1"/>
</dbReference>
<dbReference type="InterPro" id="IPR039544">
    <property type="entry name" value="Tim44-like"/>
</dbReference>
<keyword evidence="8" id="KW-0496">Mitochondrion</keyword>
<dbReference type="OrthoDB" id="10265990at2759"/>
<keyword evidence="5" id="KW-0653">Protein transport</keyword>